<evidence type="ECO:0000256" key="3">
    <source>
        <dbReference type="ARBA" id="ARBA00012744"/>
    </source>
</evidence>
<dbReference type="Gene3D" id="3.40.50.1700">
    <property type="entry name" value="Glycoside hydrolase family 3 C-terminal domain"/>
    <property type="match status" value="1"/>
</dbReference>
<dbReference type="InterPro" id="IPR002772">
    <property type="entry name" value="Glyco_hydro_3_C"/>
</dbReference>
<reference evidence="8" key="1">
    <citation type="journal article" date="2021" name="Genome Biol. Evol.">
        <title>The assembled and annotated genome of the fairy-ring fungus Marasmius oreades.</title>
        <authorList>
            <person name="Hiltunen M."/>
            <person name="Ament-Velasquez S.L."/>
            <person name="Johannesson H."/>
        </authorList>
    </citation>
    <scope>NUCLEOTIDE SEQUENCE</scope>
    <source>
        <strain evidence="8">03SP1</strain>
    </source>
</reference>
<dbReference type="PROSITE" id="PS51820">
    <property type="entry name" value="PA14"/>
    <property type="match status" value="1"/>
</dbReference>
<dbReference type="InterPro" id="IPR011658">
    <property type="entry name" value="PA14_dom"/>
</dbReference>
<dbReference type="Pfam" id="PF14310">
    <property type="entry name" value="Fn3-like"/>
    <property type="match status" value="1"/>
</dbReference>
<dbReference type="InterPro" id="IPR036962">
    <property type="entry name" value="Glyco_hydro_3_N_sf"/>
</dbReference>
<dbReference type="InterPro" id="IPR013783">
    <property type="entry name" value="Ig-like_fold"/>
</dbReference>
<dbReference type="GO" id="GO:0009251">
    <property type="term" value="P:glucan catabolic process"/>
    <property type="evidence" value="ECO:0007669"/>
    <property type="project" value="TreeGrafter"/>
</dbReference>
<dbReference type="SMART" id="SM00758">
    <property type="entry name" value="PA14"/>
    <property type="match status" value="1"/>
</dbReference>
<dbReference type="SUPFAM" id="SSF51445">
    <property type="entry name" value="(Trans)glycosidases"/>
    <property type="match status" value="1"/>
</dbReference>
<dbReference type="InterPro" id="IPR017853">
    <property type="entry name" value="GH"/>
</dbReference>
<organism evidence="8 9">
    <name type="scientific">Marasmius oreades</name>
    <name type="common">fairy-ring Marasmius</name>
    <dbReference type="NCBI Taxonomy" id="181124"/>
    <lineage>
        <taxon>Eukaryota</taxon>
        <taxon>Fungi</taxon>
        <taxon>Dikarya</taxon>
        <taxon>Basidiomycota</taxon>
        <taxon>Agaricomycotina</taxon>
        <taxon>Agaricomycetes</taxon>
        <taxon>Agaricomycetidae</taxon>
        <taxon>Agaricales</taxon>
        <taxon>Marasmiineae</taxon>
        <taxon>Marasmiaceae</taxon>
        <taxon>Marasmius</taxon>
    </lineage>
</organism>
<dbReference type="KEGG" id="more:E1B28_008580"/>
<keyword evidence="4 6" id="KW-0378">Hydrolase</keyword>
<accession>A0A9P7RZ96</accession>
<dbReference type="InterPro" id="IPR026891">
    <property type="entry name" value="Fn3-like"/>
</dbReference>
<dbReference type="PANTHER" id="PTHR42715:SF27">
    <property type="entry name" value="BETA-GLUCOSIDASE-RELATED"/>
    <property type="match status" value="1"/>
</dbReference>
<evidence type="ECO:0000256" key="5">
    <source>
        <dbReference type="ARBA" id="ARBA00023295"/>
    </source>
</evidence>
<dbReference type="SUPFAM" id="SSF56988">
    <property type="entry name" value="Anthrax protective antigen"/>
    <property type="match status" value="1"/>
</dbReference>
<proteinExistence type="inferred from homology"/>
<dbReference type="OrthoDB" id="47059at2759"/>
<dbReference type="GeneID" id="66077656"/>
<dbReference type="InterPro" id="IPR037524">
    <property type="entry name" value="PA14/GLEYA"/>
</dbReference>
<comment type="similarity">
    <text evidence="2 6">Belongs to the glycosyl hydrolase 3 family.</text>
</comment>
<keyword evidence="5 6" id="KW-0326">Glycosidase</keyword>
<dbReference type="SUPFAM" id="SSF52279">
    <property type="entry name" value="Beta-D-glucan exohydrolase, C-terminal domain"/>
    <property type="match status" value="1"/>
</dbReference>
<dbReference type="PROSITE" id="PS00775">
    <property type="entry name" value="GLYCOSYL_HYDROL_F3"/>
    <property type="match status" value="1"/>
</dbReference>
<dbReference type="InterPro" id="IPR050288">
    <property type="entry name" value="Cellulose_deg_GH3"/>
</dbReference>
<comment type="catalytic activity">
    <reaction evidence="1 6">
        <text>Hydrolysis of terminal, non-reducing beta-D-glucosyl residues with release of beta-D-glucose.</text>
        <dbReference type="EC" id="3.2.1.21"/>
    </reaction>
</comment>
<dbReference type="Gene3D" id="2.60.40.10">
    <property type="entry name" value="Immunoglobulins"/>
    <property type="match status" value="1"/>
</dbReference>
<dbReference type="AlphaFoldDB" id="A0A9P7RZ96"/>
<name>A0A9P7RZ96_9AGAR</name>
<sequence length="862" mass="95494">MDRSFLDADISELVKELSLDEKISLLGAPNWWNTQSVERLAIPSIRMSDGPNGVRGSSHFVSTPAQCLPCATSLGSTFDPELIQQAGVYLAEEAKIKSSVILLAPTCNIQRSPLGGRAFESFSEDPHLSGAMAAAYVKGLQSQGVAATIKHFVCNDQEHERTAAESVLSDRALREIYLYPFMIAQRDAQPWAYMTSYGRLRGIHCSESHDLLQGVLRADWKFDGIVISDWFGTYSVDTSINAGLDLEMPGPPRWRSSDLIKHCLNSQKLYIPMINERVTNLLRFVQHQARLNPEVVYGDGQERTRDSEEGRNFCRKLAAEGIVLLKNEGGVLPIQPGKYKKVAVIGPNAKDPVYSGGGSAFLKASYVVTPYAGILEALGKDYDVRYEVGCYAHKYLPTLERFLSIHDNKPGWVCTFYNHLSDGSLSEPLHSYALQDTRVKLNDFLPPGLTETWSIKLSGKLTLDKTMDYELGLTVAGRAKLWINGKLEIDNWTKQTPGDFFYGQGTVEEKAVIRVEANESLDVLVEYTNTKPPTDDISAQPALMRGVRLGGCEKIDPEESIRAAEGLAAESDVVIFCGGLTPEWESEGFDRTDLNLPGNQHEVIRRVAKVNKKTIVVIQAGSATYMPYAYDLNHPAVPAIVQAWYLGNETGNAIGDILTGKVNPSGKLPLTLPKRVEDIAAYPNLRDEKRRIVYAEDLFVGYKHFLQKRLEPVFYFGHGLSYTTFSLSGLSITKDEKSKSNSFNARVSVVLKNEGVVPGSEVVQVYVSYPDKGITHPKMQLRGFAKAKDLKPGEFRTVDVSLDKYAVAYWDSHTFSESSIGKGVWRVAEGEYGVHVGFGCDKIKLEGRVEVEKGEGFAWRGI</sequence>
<comment type="pathway">
    <text evidence="6">Glycan metabolism; cellulose degradation.</text>
</comment>
<dbReference type="EC" id="3.2.1.21" evidence="3 6"/>
<dbReference type="InterPro" id="IPR001764">
    <property type="entry name" value="Glyco_hydro_3_N"/>
</dbReference>
<dbReference type="InterPro" id="IPR036881">
    <property type="entry name" value="Glyco_hydro_3_C_sf"/>
</dbReference>
<evidence type="ECO:0000256" key="4">
    <source>
        <dbReference type="ARBA" id="ARBA00022801"/>
    </source>
</evidence>
<dbReference type="Gene3D" id="2.60.120.260">
    <property type="entry name" value="Galactose-binding domain-like"/>
    <property type="match status" value="1"/>
</dbReference>
<dbReference type="PRINTS" id="PR00133">
    <property type="entry name" value="GLHYDRLASE3"/>
</dbReference>
<dbReference type="Pfam" id="PF00933">
    <property type="entry name" value="Glyco_hydro_3"/>
    <property type="match status" value="1"/>
</dbReference>
<comment type="caution">
    <text evidence="8">The sequence shown here is derived from an EMBL/GenBank/DDBJ whole genome shotgun (WGS) entry which is preliminary data.</text>
</comment>
<evidence type="ECO:0000259" key="7">
    <source>
        <dbReference type="PROSITE" id="PS51820"/>
    </source>
</evidence>
<dbReference type="GO" id="GO:0008422">
    <property type="term" value="F:beta-glucosidase activity"/>
    <property type="evidence" value="ECO:0007669"/>
    <property type="project" value="UniProtKB-EC"/>
</dbReference>
<gene>
    <name evidence="8" type="ORF">E1B28_008580</name>
</gene>
<dbReference type="Pfam" id="PF07691">
    <property type="entry name" value="PA14"/>
    <property type="match status" value="1"/>
</dbReference>
<dbReference type="Pfam" id="PF01915">
    <property type="entry name" value="Glyco_hydro_3_C"/>
    <property type="match status" value="1"/>
</dbReference>
<dbReference type="RefSeq" id="XP_043008683.1">
    <property type="nucleotide sequence ID" value="XM_043153399.1"/>
</dbReference>
<dbReference type="SMART" id="SM01217">
    <property type="entry name" value="Fn3_like"/>
    <property type="match status" value="1"/>
</dbReference>
<feature type="domain" description="PA14" evidence="7">
    <location>
        <begin position="407"/>
        <end position="565"/>
    </location>
</feature>
<evidence type="ECO:0000256" key="1">
    <source>
        <dbReference type="ARBA" id="ARBA00000448"/>
    </source>
</evidence>
<keyword evidence="6" id="KW-0119">Carbohydrate metabolism</keyword>
<evidence type="ECO:0000256" key="2">
    <source>
        <dbReference type="ARBA" id="ARBA00005336"/>
    </source>
</evidence>
<dbReference type="PANTHER" id="PTHR42715">
    <property type="entry name" value="BETA-GLUCOSIDASE"/>
    <property type="match status" value="1"/>
</dbReference>
<dbReference type="Proteomes" id="UP001049176">
    <property type="component" value="Chromosome 5"/>
</dbReference>
<protein>
    <recommendedName>
        <fullName evidence="3 6">beta-glucosidase</fullName>
        <ecNumber evidence="3 6">3.2.1.21</ecNumber>
    </recommendedName>
</protein>
<dbReference type="EMBL" id="CM032185">
    <property type="protein sequence ID" value="KAG7092213.1"/>
    <property type="molecule type" value="Genomic_DNA"/>
</dbReference>
<keyword evidence="6" id="KW-0624">Polysaccharide degradation</keyword>
<evidence type="ECO:0000313" key="9">
    <source>
        <dbReference type="Proteomes" id="UP001049176"/>
    </source>
</evidence>
<evidence type="ECO:0000313" key="8">
    <source>
        <dbReference type="EMBL" id="KAG7092213.1"/>
    </source>
</evidence>
<dbReference type="InterPro" id="IPR019800">
    <property type="entry name" value="Glyco_hydro_3_AS"/>
</dbReference>
<evidence type="ECO:0000256" key="6">
    <source>
        <dbReference type="RuleBase" id="RU361161"/>
    </source>
</evidence>
<dbReference type="Gene3D" id="3.20.20.300">
    <property type="entry name" value="Glycoside hydrolase, family 3, N-terminal domain"/>
    <property type="match status" value="1"/>
</dbReference>
<keyword evidence="9" id="KW-1185">Reference proteome</keyword>